<dbReference type="Gene3D" id="2.60.120.380">
    <property type="match status" value="1"/>
</dbReference>
<sequence>MSIIEELPEAMLTEHIAWHSQPGNPVSGGRTVNPFPPIGATPAEGSGEEFLVWHEGFIQRFHDWVTTLPLARQAELQPQLEPWTAIPIMLKMSSLGWNVGYADEERQLTNMRNFQSSDDLGVFLEWSLHGFLHSAASAMNSEPVLLSFRSPASTFFWQLHGLIDHYRQTWINSQEQAAPVDISQLTLNGGSVQTNIGTPGEVDRFSFSIPSDGDYTLETSGSSNTVLFIGGPGNIMNLHSQDDDGGQNFNSKIEGTFTEGEYMAYVILYNSDKTGNYGITFRN</sequence>
<dbReference type="SUPFAM" id="SSF89260">
    <property type="entry name" value="Collagen-binding domain"/>
    <property type="match status" value="1"/>
</dbReference>
<gene>
    <name evidence="1" type="ORF">MNBD_GAMMA12-163</name>
</gene>
<dbReference type="AlphaFoldDB" id="A0A3B0Y199"/>
<proteinExistence type="predicted"/>
<name>A0A3B0Y199_9ZZZZ</name>
<organism evidence="1">
    <name type="scientific">hydrothermal vent metagenome</name>
    <dbReference type="NCBI Taxonomy" id="652676"/>
    <lineage>
        <taxon>unclassified sequences</taxon>
        <taxon>metagenomes</taxon>
        <taxon>ecological metagenomes</taxon>
    </lineage>
</organism>
<evidence type="ECO:0000313" key="1">
    <source>
        <dbReference type="EMBL" id="VAW74418.1"/>
    </source>
</evidence>
<accession>A0A3B0Y199</accession>
<reference evidence="1" key="1">
    <citation type="submission" date="2018-06" db="EMBL/GenBank/DDBJ databases">
        <authorList>
            <person name="Zhirakovskaya E."/>
        </authorList>
    </citation>
    <scope>NUCLEOTIDE SEQUENCE</scope>
</reference>
<dbReference type="EMBL" id="UOFL01000058">
    <property type="protein sequence ID" value="VAW74418.1"/>
    <property type="molecule type" value="Genomic_DNA"/>
</dbReference>
<protein>
    <recommendedName>
        <fullName evidence="2">Peptidase C-terminal archaeal/bacterial domain-containing protein</fullName>
    </recommendedName>
</protein>
<evidence type="ECO:0008006" key="2">
    <source>
        <dbReference type="Google" id="ProtNLM"/>
    </source>
</evidence>